<evidence type="ECO:0000313" key="3">
    <source>
        <dbReference type="EMBL" id="MCE0742912.1"/>
    </source>
</evidence>
<proteinExistence type="predicted"/>
<keyword evidence="4" id="KW-1185">Reference proteome</keyword>
<organism evidence="3 4">
    <name type="scientific">Acetobacter sicerae</name>
    <dbReference type="NCBI Taxonomy" id="85325"/>
    <lineage>
        <taxon>Bacteria</taxon>
        <taxon>Pseudomonadati</taxon>
        <taxon>Pseudomonadota</taxon>
        <taxon>Alphaproteobacteria</taxon>
        <taxon>Acetobacterales</taxon>
        <taxon>Acetobacteraceae</taxon>
        <taxon>Acetobacter</taxon>
    </lineage>
</organism>
<gene>
    <name evidence="3" type="ORF">LWC05_03270</name>
</gene>
<feature type="compositionally biased region" description="Pro residues" evidence="1">
    <location>
        <begin position="422"/>
        <end position="435"/>
    </location>
</feature>
<accession>A0ABS8VVI4</accession>
<keyword evidence="2" id="KW-0472">Membrane</keyword>
<evidence type="ECO:0000256" key="1">
    <source>
        <dbReference type="SAM" id="MobiDB-lite"/>
    </source>
</evidence>
<feature type="compositionally biased region" description="Basic residues" evidence="1">
    <location>
        <begin position="400"/>
        <end position="414"/>
    </location>
</feature>
<comment type="caution">
    <text evidence="3">The sequence shown here is derived from an EMBL/GenBank/DDBJ whole genome shotgun (WGS) entry which is preliminary data.</text>
</comment>
<dbReference type="RefSeq" id="WP_232876440.1">
    <property type="nucleotide sequence ID" value="NZ_JAJSOJ010000011.1"/>
</dbReference>
<feature type="region of interest" description="Disordered" evidence="1">
    <location>
        <begin position="1"/>
        <end position="20"/>
    </location>
</feature>
<evidence type="ECO:0000313" key="4">
    <source>
        <dbReference type="Proteomes" id="UP001521074"/>
    </source>
</evidence>
<name>A0ABS8VVI4_9PROT</name>
<dbReference type="EMBL" id="JAJSOJ010000011">
    <property type="protein sequence ID" value="MCE0742912.1"/>
    <property type="molecule type" value="Genomic_DNA"/>
</dbReference>
<protein>
    <recommendedName>
        <fullName evidence="5">AsmA-like C-terminal domain-containing protein</fullName>
    </recommendedName>
</protein>
<keyword evidence="2" id="KW-0812">Transmembrane</keyword>
<evidence type="ECO:0008006" key="5">
    <source>
        <dbReference type="Google" id="ProtNLM"/>
    </source>
</evidence>
<dbReference type="Proteomes" id="UP001521074">
    <property type="component" value="Unassembled WGS sequence"/>
</dbReference>
<reference evidence="3 4" key="1">
    <citation type="submission" date="2021-12" db="EMBL/GenBank/DDBJ databases">
        <title>Genome sequence of Acetobacter sicerae DmPark20a_162.</title>
        <authorList>
            <person name="Chaston J.M."/>
        </authorList>
    </citation>
    <scope>NUCLEOTIDE SEQUENCE [LARGE SCALE GENOMIC DNA]</scope>
    <source>
        <strain evidence="3 4">DmPark20a_162</strain>
    </source>
</reference>
<feature type="region of interest" description="Disordered" evidence="1">
    <location>
        <begin position="400"/>
        <end position="435"/>
    </location>
</feature>
<sequence length="1152" mass="120481">MREGSSSDQGEPAQPPRKPAAGRRFLKGAMWTATALVGAPLLVAGGLMAAMMVGPVNISPLLRLALPVKIVGGGRGLPPRGRLDIGHASLRWTGLRDGFGSPVLLELRDVTILDATGRVADRIDAGAIALDAFPLFHGRLSVTDFRVTGAHIALRRDAQGDVDLDLPGAPSGGKGGFPDIDVRHLRRLTLAGTHVVLVDDHDHRTWTVDPLDATLTPVVVKHRHGLVGSVTVGAASEDAGAPVTAHLAAQGAVTPDGTLRWHVALDPLTPSGFASFAPGLAAVRAPVGLTGDITLTSAGRAWYMLPDDALVNVTLGTGEVDAAGSTLYPAEGDAALHMTFGKQTAAGWPAHLDLQALSVQLRAPPAPPAPAGSVTAPPPPPVTVAPPSVRVASVPVVKKRGVKKATTRKGKAKGATKVATPQPQPQPAVELLPPPRLTASGAIDWGNVENAGLMSGGVDLALTSVPFTEIGRYWPVNAAKGARRWVGRNITAGTVRNTQVHLKIGPDATGGSSTVTGISGGLDGEGMDIHWLRPIAPLHDVDAHLDATSLSTLTLSFKNGWQPTTRTVKSVGVAGSGRLTALPGGMIISDLDKKDQTGTITVGLAGDLRDHVALLSEPRLHVLSRHPLPFTHPQGYGVVNFTLTLPLVAKVSTDDMTLEGHAHLTHVSLERVAMGRGVSDGALDSDVTMHGMKFVGKGAFSHIPADVKGEILFDRASKGQVIDHIVTNLHLTPDNAAAAGIPVADYMSGRGEMKVDYAAIKEAHDRLALDLDLADAGVHIPLWNKATGRPATVHADLLLDGGNVVAATGIRAKGPDLNVSGEAHFPAGQSPELVIPAFQIGRSTGSATLTMPSRPVQPVSVKVRAHTLDLSPLVEGPPEEKAPVQSTSLHVPQAASGRVQGPPGRPWLIDVTADQLYYRHDRTLGGVKAFIDHNGVRVDRMKLSITEPTAAKAEILPLGNSRRMTADVPDFGALLSRLAVTDMVVGGHAQFEGRFDDTKATAPFRGQLKLSPFTIQHAPGALLVARSLSIYGWLNSKDTSRFEVTRFEMPVTFADGVMHIHDGRAGNGALGATLEGPVNLDRGTLDLSGTIVPAFAINTIPGEIPALGKLLSPEKGGGLLAVKFSLQGRIDKPDFAVSPLTILLPGVLRNLF</sequence>
<evidence type="ECO:0000256" key="2">
    <source>
        <dbReference type="SAM" id="Phobius"/>
    </source>
</evidence>
<feature type="transmembrane region" description="Helical" evidence="2">
    <location>
        <begin position="28"/>
        <end position="53"/>
    </location>
</feature>
<keyword evidence="2" id="KW-1133">Transmembrane helix</keyword>